<dbReference type="GO" id="GO:0006865">
    <property type="term" value="P:amino acid transport"/>
    <property type="evidence" value="ECO:0007669"/>
    <property type="project" value="UniProtKB-KW"/>
</dbReference>
<keyword evidence="7" id="KW-0029">Amino-acid transport</keyword>
<keyword evidence="3 10" id="KW-0813">Transport</keyword>
<name>A0A6B9G863_PANCY</name>
<evidence type="ECO:0000256" key="8">
    <source>
        <dbReference type="ARBA" id="ARBA00022989"/>
    </source>
</evidence>
<geneLocation type="plasmid" evidence="13">
    <name>pne1b</name>
</geneLocation>
<evidence type="ECO:0000256" key="2">
    <source>
        <dbReference type="ARBA" id="ARBA00010072"/>
    </source>
</evidence>
<evidence type="ECO:0000256" key="3">
    <source>
        <dbReference type="ARBA" id="ARBA00022448"/>
    </source>
</evidence>
<dbReference type="Pfam" id="PF00528">
    <property type="entry name" value="BPD_transp_1"/>
    <property type="match status" value="1"/>
</dbReference>
<reference evidence="12 13" key="1">
    <citation type="submission" date="2017-11" db="EMBL/GenBank/DDBJ databases">
        <title>Genome sequence of Pantoea cypripedii NE1.</title>
        <authorList>
            <person name="Nascimento F.X."/>
        </authorList>
    </citation>
    <scope>NUCLEOTIDE SEQUENCE [LARGE SCALE GENOMIC DNA]</scope>
    <source>
        <strain evidence="12 13">NE1</strain>
        <plasmid evidence="13">pne1b</plasmid>
    </source>
</reference>
<dbReference type="PROSITE" id="PS50928">
    <property type="entry name" value="ABC_TM1"/>
    <property type="match status" value="1"/>
</dbReference>
<evidence type="ECO:0000313" key="13">
    <source>
        <dbReference type="Proteomes" id="UP000502005"/>
    </source>
</evidence>
<dbReference type="EMBL" id="CP024770">
    <property type="protein sequence ID" value="QGY32762.1"/>
    <property type="molecule type" value="Genomic_DNA"/>
</dbReference>
<dbReference type="GO" id="GO:0022857">
    <property type="term" value="F:transmembrane transporter activity"/>
    <property type="evidence" value="ECO:0007669"/>
    <property type="project" value="InterPro"/>
</dbReference>
<feature type="transmembrane region" description="Helical" evidence="10">
    <location>
        <begin position="59"/>
        <end position="85"/>
    </location>
</feature>
<dbReference type="PANTHER" id="PTHR30614">
    <property type="entry name" value="MEMBRANE COMPONENT OF AMINO ACID ABC TRANSPORTER"/>
    <property type="match status" value="1"/>
</dbReference>
<keyword evidence="6 10" id="KW-0812">Transmembrane</keyword>
<evidence type="ECO:0000313" key="12">
    <source>
        <dbReference type="EMBL" id="QGY32762.1"/>
    </source>
</evidence>
<dbReference type="NCBIfam" id="TIGR01726">
    <property type="entry name" value="HEQRo_perm_3TM"/>
    <property type="match status" value="1"/>
</dbReference>
<accession>A0A6B9G863</accession>
<keyword evidence="12" id="KW-0614">Plasmid</keyword>
<dbReference type="CDD" id="cd06261">
    <property type="entry name" value="TM_PBP2"/>
    <property type="match status" value="1"/>
</dbReference>
<dbReference type="InterPro" id="IPR000515">
    <property type="entry name" value="MetI-like"/>
</dbReference>
<proteinExistence type="inferred from homology"/>
<evidence type="ECO:0000259" key="11">
    <source>
        <dbReference type="PROSITE" id="PS50928"/>
    </source>
</evidence>
<protein>
    <submittedName>
        <fullName evidence="12">Amino acid ABC transporter permease</fullName>
    </submittedName>
</protein>
<organism evidence="12 13">
    <name type="scientific">Pantoea cypripedii</name>
    <name type="common">Pectobacterium cypripedii</name>
    <name type="synonym">Erwinia cypripedii</name>
    <dbReference type="NCBI Taxonomy" id="55209"/>
    <lineage>
        <taxon>Bacteria</taxon>
        <taxon>Pseudomonadati</taxon>
        <taxon>Pseudomonadota</taxon>
        <taxon>Gammaproteobacteria</taxon>
        <taxon>Enterobacterales</taxon>
        <taxon>Erwiniaceae</taxon>
        <taxon>Pantoea</taxon>
    </lineage>
</organism>
<evidence type="ECO:0000256" key="7">
    <source>
        <dbReference type="ARBA" id="ARBA00022970"/>
    </source>
</evidence>
<evidence type="ECO:0000256" key="1">
    <source>
        <dbReference type="ARBA" id="ARBA00004429"/>
    </source>
</evidence>
<keyword evidence="8 10" id="KW-1133">Transmembrane helix</keyword>
<dbReference type="InterPro" id="IPR043429">
    <property type="entry name" value="ArtM/GltK/GlnP/TcyL/YhdX-like"/>
</dbReference>
<sequence length="229" mass="25052">MNDMLSIVENYRDLILVGAYPDGPLGGLALTLLIAAAGLICAFPLAILIGIARTSKHKIIYVPVTFFSSVIRGLPVLMLVFWSYFAVPLISGHAISGVKTLTVALIIYEMAFLGEVVRAGINAIPKGQTEAARTLGISYTRTMFEIILPQALFNMIPSILNQFINLIKNTSLGYVIGVAELTYSAYQINTLELTKPLQVFGVLAIIYFIICFSLTRLVGKLESVLRKKH</sequence>
<dbReference type="AlphaFoldDB" id="A0A6B9G863"/>
<dbReference type="PANTHER" id="PTHR30614:SF21">
    <property type="entry name" value="AMINO ACID ABC TRANSPORTER PERMEASE"/>
    <property type="match status" value="1"/>
</dbReference>
<dbReference type="SUPFAM" id="SSF161098">
    <property type="entry name" value="MetI-like"/>
    <property type="match status" value="1"/>
</dbReference>
<dbReference type="InterPro" id="IPR035906">
    <property type="entry name" value="MetI-like_sf"/>
</dbReference>
<comment type="subcellular location">
    <subcellularLocation>
        <location evidence="1">Cell inner membrane</location>
        <topology evidence="1">Multi-pass membrane protein</topology>
    </subcellularLocation>
    <subcellularLocation>
        <location evidence="10">Cell membrane</location>
        <topology evidence="10">Multi-pass membrane protein</topology>
    </subcellularLocation>
</comment>
<evidence type="ECO:0000256" key="10">
    <source>
        <dbReference type="RuleBase" id="RU363032"/>
    </source>
</evidence>
<gene>
    <name evidence="12" type="ORF">CUN67_27895</name>
</gene>
<keyword evidence="5" id="KW-0997">Cell inner membrane</keyword>
<dbReference type="GO" id="GO:0043190">
    <property type="term" value="C:ATP-binding cassette (ABC) transporter complex"/>
    <property type="evidence" value="ECO:0007669"/>
    <property type="project" value="InterPro"/>
</dbReference>
<keyword evidence="4" id="KW-1003">Cell membrane</keyword>
<comment type="similarity">
    <text evidence="2">Belongs to the binding-protein-dependent transport system permease family. HisMQ subfamily.</text>
</comment>
<keyword evidence="9 10" id="KW-0472">Membrane</keyword>
<dbReference type="Gene3D" id="1.10.3720.10">
    <property type="entry name" value="MetI-like"/>
    <property type="match status" value="1"/>
</dbReference>
<evidence type="ECO:0000256" key="9">
    <source>
        <dbReference type="ARBA" id="ARBA00023136"/>
    </source>
</evidence>
<evidence type="ECO:0000256" key="6">
    <source>
        <dbReference type="ARBA" id="ARBA00022692"/>
    </source>
</evidence>
<dbReference type="Proteomes" id="UP000502005">
    <property type="component" value="Plasmid pNE1B"/>
</dbReference>
<feature type="transmembrane region" description="Helical" evidence="10">
    <location>
        <begin position="199"/>
        <end position="219"/>
    </location>
</feature>
<feature type="transmembrane region" description="Helical" evidence="10">
    <location>
        <begin position="28"/>
        <end position="52"/>
    </location>
</feature>
<dbReference type="InterPro" id="IPR010065">
    <property type="entry name" value="AA_ABC_transptr_permease_3TM"/>
</dbReference>
<feature type="domain" description="ABC transmembrane type-1" evidence="11">
    <location>
        <begin position="28"/>
        <end position="218"/>
    </location>
</feature>
<evidence type="ECO:0000256" key="4">
    <source>
        <dbReference type="ARBA" id="ARBA00022475"/>
    </source>
</evidence>
<evidence type="ECO:0000256" key="5">
    <source>
        <dbReference type="ARBA" id="ARBA00022519"/>
    </source>
</evidence>